<keyword evidence="2" id="KW-1185">Reference proteome</keyword>
<organism evidence="1 2">
    <name type="scientific">Dioscorea alata</name>
    <name type="common">Purple yam</name>
    <dbReference type="NCBI Taxonomy" id="55571"/>
    <lineage>
        <taxon>Eukaryota</taxon>
        <taxon>Viridiplantae</taxon>
        <taxon>Streptophyta</taxon>
        <taxon>Embryophyta</taxon>
        <taxon>Tracheophyta</taxon>
        <taxon>Spermatophyta</taxon>
        <taxon>Magnoliopsida</taxon>
        <taxon>Liliopsida</taxon>
        <taxon>Dioscoreales</taxon>
        <taxon>Dioscoreaceae</taxon>
        <taxon>Dioscorea</taxon>
    </lineage>
</organism>
<protein>
    <submittedName>
        <fullName evidence="1">Glycosyltransferase 34 protein</fullName>
    </submittedName>
</protein>
<name>A0ACB7WQI9_DIOAL</name>
<comment type="caution">
    <text evidence="1">The sequence shown here is derived from an EMBL/GenBank/DDBJ whole genome shotgun (WGS) entry which is preliminary data.</text>
</comment>
<dbReference type="Proteomes" id="UP000827976">
    <property type="component" value="Chromosome 2"/>
</dbReference>
<sequence length="295" mass="33622">MGRRAKPIRRYRRLRLLLIAVAAVFLAVHTISAALRRANALGRRCSSELIDRNLSPRLRIAMVSFSSEGKASSRRSFKGVEEVVAGNKQAYATHMGYDLINADDLVDQTRPPAWSKILAVQSRLSSYDWIFWNDADTVVTNPAISLESVIWSVIGHTDFDESPDFILTEDINGVNLGVFFIRRSKWSENFLNIWWNQTTFISFGSTKSGDNAAFKHLIDNLPPDELRQHIRISPMQCLFNSYPWFPSWKSALRLFTSPSTTWKGVYSYGDFMVHLAGLDEKKAWAEKIVREVESN</sequence>
<proteinExistence type="predicted"/>
<dbReference type="EMBL" id="CM037012">
    <property type="protein sequence ID" value="KAH7690523.1"/>
    <property type="molecule type" value="Genomic_DNA"/>
</dbReference>
<accession>A0ACB7WQI9</accession>
<evidence type="ECO:0000313" key="1">
    <source>
        <dbReference type="EMBL" id="KAH7690523.1"/>
    </source>
</evidence>
<gene>
    <name evidence="1" type="ORF">IHE45_02G053900</name>
</gene>
<evidence type="ECO:0000313" key="2">
    <source>
        <dbReference type="Proteomes" id="UP000827976"/>
    </source>
</evidence>
<reference evidence="2" key="1">
    <citation type="journal article" date="2022" name="Nat. Commun.">
        <title>Chromosome evolution and the genetic basis of agronomically important traits in greater yam.</title>
        <authorList>
            <person name="Bredeson J.V."/>
            <person name="Lyons J.B."/>
            <person name="Oniyinde I.O."/>
            <person name="Okereke N.R."/>
            <person name="Kolade O."/>
            <person name="Nnabue I."/>
            <person name="Nwadili C.O."/>
            <person name="Hribova E."/>
            <person name="Parker M."/>
            <person name="Nwogha J."/>
            <person name="Shu S."/>
            <person name="Carlson J."/>
            <person name="Kariba R."/>
            <person name="Muthemba S."/>
            <person name="Knop K."/>
            <person name="Barton G.J."/>
            <person name="Sherwood A.V."/>
            <person name="Lopez-Montes A."/>
            <person name="Asiedu R."/>
            <person name="Jamnadass R."/>
            <person name="Muchugi A."/>
            <person name="Goodstein D."/>
            <person name="Egesi C.N."/>
            <person name="Featherston J."/>
            <person name="Asfaw A."/>
            <person name="Simpson G.G."/>
            <person name="Dolezel J."/>
            <person name="Hendre P.S."/>
            <person name="Van Deynze A."/>
            <person name="Kumar P.L."/>
            <person name="Obidiegwu J.E."/>
            <person name="Bhattacharjee R."/>
            <person name="Rokhsar D.S."/>
        </authorList>
    </citation>
    <scope>NUCLEOTIDE SEQUENCE [LARGE SCALE GENOMIC DNA]</scope>
    <source>
        <strain evidence="2">cv. TDa95/00328</strain>
    </source>
</reference>